<feature type="region of interest" description="Disordered" evidence="1">
    <location>
        <begin position="1"/>
        <end position="80"/>
    </location>
</feature>
<protein>
    <submittedName>
        <fullName evidence="2">Uncharacterized protein</fullName>
    </submittedName>
</protein>
<dbReference type="AlphaFoldDB" id="A0A4C1SW62"/>
<dbReference type="EMBL" id="BGZK01007782">
    <property type="protein sequence ID" value="GBP05547.1"/>
    <property type="molecule type" value="Genomic_DNA"/>
</dbReference>
<feature type="compositionally biased region" description="Polar residues" evidence="1">
    <location>
        <begin position="65"/>
        <end position="80"/>
    </location>
</feature>
<reference evidence="2 3" key="1">
    <citation type="journal article" date="2019" name="Commun. Biol.">
        <title>The bagworm genome reveals a unique fibroin gene that provides high tensile strength.</title>
        <authorList>
            <person name="Kono N."/>
            <person name="Nakamura H."/>
            <person name="Ohtoshi R."/>
            <person name="Tomita M."/>
            <person name="Numata K."/>
            <person name="Arakawa K."/>
        </authorList>
    </citation>
    <scope>NUCLEOTIDE SEQUENCE [LARGE SCALE GENOMIC DNA]</scope>
</reference>
<dbReference type="Proteomes" id="UP000299102">
    <property type="component" value="Unassembled WGS sequence"/>
</dbReference>
<name>A0A4C1SW62_EUMVA</name>
<proteinExistence type="predicted"/>
<evidence type="ECO:0000256" key="1">
    <source>
        <dbReference type="SAM" id="MobiDB-lite"/>
    </source>
</evidence>
<gene>
    <name evidence="2" type="ORF">EVAR_69274_1</name>
</gene>
<keyword evidence="3" id="KW-1185">Reference proteome</keyword>
<evidence type="ECO:0000313" key="3">
    <source>
        <dbReference type="Proteomes" id="UP000299102"/>
    </source>
</evidence>
<organism evidence="2 3">
    <name type="scientific">Eumeta variegata</name>
    <name type="common">Bagworm moth</name>
    <name type="synonym">Eumeta japonica</name>
    <dbReference type="NCBI Taxonomy" id="151549"/>
    <lineage>
        <taxon>Eukaryota</taxon>
        <taxon>Metazoa</taxon>
        <taxon>Ecdysozoa</taxon>
        <taxon>Arthropoda</taxon>
        <taxon>Hexapoda</taxon>
        <taxon>Insecta</taxon>
        <taxon>Pterygota</taxon>
        <taxon>Neoptera</taxon>
        <taxon>Endopterygota</taxon>
        <taxon>Lepidoptera</taxon>
        <taxon>Glossata</taxon>
        <taxon>Ditrysia</taxon>
        <taxon>Tineoidea</taxon>
        <taxon>Psychidae</taxon>
        <taxon>Oiketicinae</taxon>
        <taxon>Eumeta</taxon>
    </lineage>
</organism>
<accession>A0A4C1SW62</accession>
<comment type="caution">
    <text evidence="2">The sequence shown here is derived from an EMBL/GenBank/DDBJ whole genome shotgun (WGS) entry which is preliminary data.</text>
</comment>
<sequence length="94" mass="10347">MIHHRRRKNSSGQVMTLDKKSRDQLSPSPIPVSKKHSVESKPPHTKKKSHTISIIPLSPSPVRRSGTSTPSVEEGLDSTSYAYICSQGGRKDTP</sequence>
<evidence type="ECO:0000313" key="2">
    <source>
        <dbReference type="EMBL" id="GBP05547.1"/>
    </source>
</evidence>